<comment type="subcellular location">
    <subcellularLocation>
        <location evidence="1">Nucleus</location>
    </subcellularLocation>
</comment>
<keyword evidence="4" id="KW-0833">Ubl conjugation pathway</keyword>
<dbReference type="SMART" id="SM00667">
    <property type="entry name" value="LisH"/>
    <property type="match status" value="1"/>
</dbReference>
<evidence type="ECO:0000256" key="5">
    <source>
        <dbReference type="ARBA" id="ARBA00023242"/>
    </source>
</evidence>
<dbReference type="PANTHER" id="PTHR13129">
    <property type="entry name" value="VPRBP PROTEIN-RELATED"/>
    <property type="match status" value="1"/>
</dbReference>
<feature type="compositionally biased region" description="Low complexity" evidence="6">
    <location>
        <begin position="1381"/>
        <end position="1392"/>
    </location>
</feature>
<organism evidence="7">
    <name type="scientific">Timema douglasi</name>
    <name type="common">Walking stick</name>
    <dbReference type="NCBI Taxonomy" id="61478"/>
    <lineage>
        <taxon>Eukaryota</taxon>
        <taxon>Metazoa</taxon>
        <taxon>Ecdysozoa</taxon>
        <taxon>Arthropoda</taxon>
        <taxon>Hexapoda</taxon>
        <taxon>Insecta</taxon>
        <taxon>Pterygota</taxon>
        <taxon>Neoptera</taxon>
        <taxon>Polyneoptera</taxon>
        <taxon>Phasmatodea</taxon>
        <taxon>Timematodea</taxon>
        <taxon>Timematoidea</taxon>
        <taxon>Timematidae</taxon>
        <taxon>Timema</taxon>
    </lineage>
</organism>
<dbReference type="InterPro" id="IPR016024">
    <property type="entry name" value="ARM-type_fold"/>
</dbReference>
<evidence type="ECO:0000256" key="4">
    <source>
        <dbReference type="ARBA" id="ARBA00022786"/>
    </source>
</evidence>
<dbReference type="GO" id="GO:0080008">
    <property type="term" value="C:Cul4-RING E3 ubiquitin ligase complex"/>
    <property type="evidence" value="ECO:0007669"/>
    <property type="project" value="TreeGrafter"/>
</dbReference>
<dbReference type="SUPFAM" id="SSF50978">
    <property type="entry name" value="WD40 repeat-like"/>
    <property type="match status" value="1"/>
</dbReference>
<dbReference type="InterPro" id="IPR006594">
    <property type="entry name" value="LisH"/>
</dbReference>
<reference evidence="7" key="1">
    <citation type="submission" date="2020-11" db="EMBL/GenBank/DDBJ databases">
        <authorList>
            <person name="Tran Van P."/>
        </authorList>
    </citation>
    <scope>NUCLEOTIDE SEQUENCE</scope>
</reference>
<proteinExistence type="inferred from homology"/>
<sequence length="1440" mass="160791">MDQLSEMTDVSAILRLWDEDYQTPNYDPIAILTRLAELIEAQTENYLKMDPDPFDERHPSRTDPDCALGHILKVVFRKDAFMNKLVNDYLKDNYFARGSNNSSKDSRKLNIAACRLMLDIMPGLEVSAVFQVPEMESLIHRLYSWAEKSPQPLKSYATGLLAAAMDVQDIAANFREQNTKLIPLKLKELHKLQAKAAEERLQVTQTSQSRPFAHLGHTKSDSENISKSTLWPRKRVNGAGHASSVWSPPLLSPSPPDLSSDAMEPQLDGPYFSPPRKKQRKYMDEDGKKLMTREVSSDSFVMSPPPAISSRLHSVPPGLSAITGPVVSDCSNSSWAEMETYVIGNIQIHPPTLSTQQMLILRYLTPMGEYQEFLGHIFEQNALELILKYADIRESKDSRLAFEALKYLASLLCHKKFSIEFINVKGLLTLLNVPRPSVAATGVSICLYYLSYCEDAMERVCQLSHNIISDLVEYTLWLLECSHDSGRCHATMFFGLSFQFRAILQEFDAQDGLRKLYNLMCTLPILSVEYEATLNDDEESSARQIVRHVCVALKRYLESHLCVKAEQLRRTQFRETGGHMERSAPPIKMKCSFEEVQENIHTVMDLMPFRSHWEPVDELFRLGGVSLLLQIVAFAYEWNYSGRAETVRSALDVLAICSVMPQVQQLLCERVELPDDSVTVGINIILGAAEGEIVADADVQRSALMVLINCVCAPILRVLLQLMMMKTPITDADSIRALACRALAGLSRSETVRQIVSKLPLFTNGQLQNPILQDKRQEHVIFQKHALELMERVSGKSKPMGNEIEVSLSNIHRANVVAQTRIQFNDKELNQLIHTHLISRGLTETASALMKEATIPPTPLKQGTSSNFPPHSYRPRVSGHTPGTAHHYHHRSLITHNSPIASSSALQPTTRFTISPAVTPTQHGLSPTQPIRFNLASTKRNTPSINSSGLSVSRSLQKQISAEQNGLSSSSPASKPLLTSSCSGLIEPKITLDSIITEYLTNQHALCKNPVVPCPQFNLFEPHRCPDPKAKNSASNNFVVRTTRRPLGLSGPDAARLDRRLVHSRFCPVKTFRLSDSEGFFTCCEFLEEATFQCHDSVINHLAASRDQSLLLTSSLWRRPLSALWSVKKQYFQMQFALSEEEYVEFSKVNQDRIVGTKAEVATIYDVATGQKLTTFNPRISNQYTRNRATFSPGDEFVLSDGVLWDVSSGKEIHKFDKLNQTLSGVFHPNGLEVISNTEVWDLRTFHLLRTVSTLDQCQVIFSPNGDTIYTVTLEQETEDDHSYDSSFKTLDAFDYSSIATFDVKKNVYSLSCNKYDTQIAVVENQGMFDDVQESLVRLYDVGRRRDDEDDGEEEDDDDDLEGSEDGSASPSASEDEQQGGDENANDGNNEDPQGGGGGGDSPNASEANASDSDEEAVISVSGSSDIEVDIDALEDLLFG</sequence>
<dbReference type="InterPro" id="IPR036322">
    <property type="entry name" value="WD40_repeat_dom_sf"/>
</dbReference>
<accession>A0A7R8VBQ6</accession>
<comment type="pathway">
    <text evidence="2">Protein modification; protein ubiquitination.</text>
</comment>
<dbReference type="EMBL" id="OA564656">
    <property type="protein sequence ID" value="CAD7195136.1"/>
    <property type="molecule type" value="Genomic_DNA"/>
</dbReference>
<feature type="compositionally biased region" description="Acidic residues" evidence="6">
    <location>
        <begin position="1348"/>
        <end position="1365"/>
    </location>
</feature>
<feature type="region of interest" description="Disordered" evidence="6">
    <location>
        <begin position="1343"/>
        <end position="1429"/>
    </location>
</feature>
<dbReference type="PROSITE" id="PS50896">
    <property type="entry name" value="LISH"/>
    <property type="match status" value="1"/>
</dbReference>
<evidence type="ECO:0000256" key="1">
    <source>
        <dbReference type="ARBA" id="ARBA00004123"/>
    </source>
</evidence>
<dbReference type="GO" id="GO:0005634">
    <property type="term" value="C:nucleus"/>
    <property type="evidence" value="ECO:0007669"/>
    <property type="project" value="UniProtKB-SubCell"/>
</dbReference>
<evidence type="ECO:0000313" key="7">
    <source>
        <dbReference type="EMBL" id="CAD7195136.1"/>
    </source>
</evidence>
<dbReference type="PANTHER" id="PTHR13129:SF4">
    <property type="entry name" value="DDB1- AND CUL4-ASSOCIATED FACTOR 1"/>
    <property type="match status" value="1"/>
</dbReference>
<dbReference type="Gene3D" id="2.130.10.10">
    <property type="entry name" value="YVTN repeat-like/Quinoprotein amine dehydrogenase"/>
    <property type="match status" value="1"/>
</dbReference>
<keyword evidence="5" id="KW-0539">Nucleus</keyword>
<evidence type="ECO:0008006" key="8">
    <source>
        <dbReference type="Google" id="ProtNLM"/>
    </source>
</evidence>
<dbReference type="Pfam" id="PF08513">
    <property type="entry name" value="LisH"/>
    <property type="match status" value="1"/>
</dbReference>
<evidence type="ECO:0000256" key="2">
    <source>
        <dbReference type="ARBA" id="ARBA00004906"/>
    </source>
</evidence>
<evidence type="ECO:0000256" key="6">
    <source>
        <dbReference type="SAM" id="MobiDB-lite"/>
    </source>
</evidence>
<dbReference type="SUPFAM" id="SSF48371">
    <property type="entry name" value="ARM repeat"/>
    <property type="match status" value="1"/>
</dbReference>
<dbReference type="UniPathway" id="UPA00143"/>
<dbReference type="GO" id="GO:0016567">
    <property type="term" value="P:protein ubiquitination"/>
    <property type="evidence" value="ECO:0007669"/>
    <property type="project" value="UniProtKB-UniPathway"/>
</dbReference>
<name>A0A7R8VBQ6_TIMDO</name>
<gene>
    <name evidence="7" type="ORF">TDIB3V08_LOCUS1540</name>
</gene>
<dbReference type="InterPro" id="IPR033270">
    <property type="entry name" value="VPRBP/DCAF1"/>
</dbReference>
<protein>
    <recommendedName>
        <fullName evidence="8">LisH domain-containing protein</fullName>
    </recommendedName>
</protein>
<comment type="similarity">
    <text evidence="3">Belongs to the VPRBP/DCAF1 family.</text>
</comment>
<evidence type="ECO:0000256" key="3">
    <source>
        <dbReference type="ARBA" id="ARBA00008845"/>
    </source>
</evidence>
<dbReference type="InterPro" id="IPR015943">
    <property type="entry name" value="WD40/YVTN_repeat-like_dom_sf"/>
</dbReference>
<feature type="region of interest" description="Disordered" evidence="6">
    <location>
        <begin position="202"/>
        <end position="283"/>
    </location>
</feature>